<dbReference type="Proteomes" id="UP000478417">
    <property type="component" value="Unassembled WGS sequence"/>
</dbReference>
<dbReference type="RefSeq" id="WP_163962018.1">
    <property type="nucleotide sequence ID" value="NZ_JAAGNX010000001.1"/>
</dbReference>
<keyword evidence="4" id="KW-0233">DNA recombination</keyword>
<feature type="domain" description="Core-binding (CB)" evidence="6">
    <location>
        <begin position="1"/>
        <end position="89"/>
    </location>
</feature>
<sequence>MPLNEAVFRYTEIREQDGSVRPRTLKQIKSTLGLFKAYFPQNPNLSEIGTPDVEAFLKSLKAKDGTTAATKKTWNNYHSDLNQFFDYCCESGGTDKHDEDNLKKRWIMANPCENIKRFIIKKNNTPETITAKQAADLMKYVAEFKEGRLVPYFALALFTGIRTGDEIVKLANHPNLGSLINHRTKKILVTPEISKTNSQRKITIQPVLAKWLKAYPFPILPVNADRDISTIREKFDINNARGRDILRHTFISHHVAKFGSVGRTALESGNTEHIIKKHYLEHVSKRQGLAFFKIEPPAVENKVVDFKQAAGN</sequence>
<evidence type="ECO:0000256" key="4">
    <source>
        <dbReference type="ARBA" id="ARBA00023172"/>
    </source>
</evidence>
<keyword evidence="2" id="KW-0229">DNA integration</keyword>
<dbReference type="Gene3D" id="1.10.150.130">
    <property type="match status" value="1"/>
</dbReference>
<dbReference type="EMBL" id="JAAGNX010000001">
    <property type="protein sequence ID" value="NDV61252.1"/>
    <property type="molecule type" value="Genomic_DNA"/>
</dbReference>
<dbReference type="AlphaFoldDB" id="A0A6B2LYL2"/>
<dbReference type="GO" id="GO:0003677">
    <property type="term" value="F:DNA binding"/>
    <property type="evidence" value="ECO:0007669"/>
    <property type="project" value="UniProtKB-UniRule"/>
</dbReference>
<name>A0A6B2LYL2_9BACT</name>
<organism evidence="7 8">
    <name type="scientific">Oceanipulchritudo coccoides</name>
    <dbReference type="NCBI Taxonomy" id="2706888"/>
    <lineage>
        <taxon>Bacteria</taxon>
        <taxon>Pseudomonadati</taxon>
        <taxon>Verrucomicrobiota</taxon>
        <taxon>Opitutia</taxon>
        <taxon>Puniceicoccales</taxon>
        <taxon>Oceanipulchritudinaceae</taxon>
        <taxon>Oceanipulchritudo</taxon>
    </lineage>
</organism>
<dbReference type="InterPro" id="IPR050090">
    <property type="entry name" value="Tyrosine_recombinase_XerCD"/>
</dbReference>
<dbReference type="GO" id="GO:0006310">
    <property type="term" value="P:DNA recombination"/>
    <property type="evidence" value="ECO:0007669"/>
    <property type="project" value="UniProtKB-KW"/>
</dbReference>
<evidence type="ECO:0000256" key="1">
    <source>
        <dbReference type="ARBA" id="ARBA00008857"/>
    </source>
</evidence>
<dbReference type="PROSITE" id="PS51900">
    <property type="entry name" value="CB"/>
    <property type="match status" value="1"/>
</dbReference>
<evidence type="ECO:0000256" key="3">
    <source>
        <dbReference type="ARBA" id="ARBA00023125"/>
    </source>
</evidence>
<proteinExistence type="inferred from homology"/>
<dbReference type="InterPro" id="IPR013762">
    <property type="entry name" value="Integrase-like_cat_sf"/>
</dbReference>
<protein>
    <submittedName>
        <fullName evidence="7">Site-specific integrase</fullName>
    </submittedName>
</protein>
<dbReference type="InterPro" id="IPR044068">
    <property type="entry name" value="CB"/>
</dbReference>
<evidence type="ECO:0000256" key="5">
    <source>
        <dbReference type="PROSITE-ProRule" id="PRU01248"/>
    </source>
</evidence>
<comment type="similarity">
    <text evidence="1">Belongs to the 'phage' integrase family.</text>
</comment>
<evidence type="ECO:0000313" key="8">
    <source>
        <dbReference type="Proteomes" id="UP000478417"/>
    </source>
</evidence>
<evidence type="ECO:0000256" key="2">
    <source>
        <dbReference type="ARBA" id="ARBA00022908"/>
    </source>
</evidence>
<dbReference type="Gene3D" id="1.10.443.10">
    <property type="entry name" value="Intergrase catalytic core"/>
    <property type="match status" value="1"/>
</dbReference>
<accession>A0A6B2LYL2</accession>
<dbReference type="PANTHER" id="PTHR30349:SF41">
    <property type="entry name" value="INTEGRASE_RECOMBINASE PROTEIN MJ0367-RELATED"/>
    <property type="match status" value="1"/>
</dbReference>
<keyword evidence="8" id="KW-1185">Reference proteome</keyword>
<evidence type="ECO:0000313" key="7">
    <source>
        <dbReference type="EMBL" id="NDV61252.1"/>
    </source>
</evidence>
<gene>
    <name evidence="7" type="ORF">G0Q06_02170</name>
</gene>
<evidence type="ECO:0000259" key="6">
    <source>
        <dbReference type="PROSITE" id="PS51900"/>
    </source>
</evidence>
<dbReference type="InterPro" id="IPR010998">
    <property type="entry name" value="Integrase_recombinase_N"/>
</dbReference>
<dbReference type="GO" id="GO:0015074">
    <property type="term" value="P:DNA integration"/>
    <property type="evidence" value="ECO:0007669"/>
    <property type="project" value="UniProtKB-KW"/>
</dbReference>
<keyword evidence="3 5" id="KW-0238">DNA-binding</keyword>
<dbReference type="PANTHER" id="PTHR30349">
    <property type="entry name" value="PHAGE INTEGRASE-RELATED"/>
    <property type="match status" value="1"/>
</dbReference>
<reference evidence="7 8" key="1">
    <citation type="submission" date="2020-02" db="EMBL/GenBank/DDBJ databases">
        <title>Albibacoteraceae fam. nov., the first described family within the subdivision 4 Verrucomicrobia.</title>
        <authorList>
            <person name="Xi F."/>
        </authorList>
    </citation>
    <scope>NUCLEOTIDE SEQUENCE [LARGE SCALE GENOMIC DNA]</scope>
    <source>
        <strain evidence="7 8">CK1056</strain>
    </source>
</reference>
<dbReference type="SUPFAM" id="SSF56349">
    <property type="entry name" value="DNA breaking-rejoining enzymes"/>
    <property type="match status" value="1"/>
</dbReference>
<dbReference type="InterPro" id="IPR011010">
    <property type="entry name" value="DNA_brk_join_enz"/>
</dbReference>
<comment type="caution">
    <text evidence="7">The sequence shown here is derived from an EMBL/GenBank/DDBJ whole genome shotgun (WGS) entry which is preliminary data.</text>
</comment>